<evidence type="ECO:0000313" key="4">
    <source>
        <dbReference type="Proteomes" id="UP000533476"/>
    </source>
</evidence>
<dbReference type="EMBL" id="JABBVZ010000116">
    <property type="protein sequence ID" value="NMP24500.1"/>
    <property type="molecule type" value="Genomic_DNA"/>
</dbReference>
<feature type="domain" description="Macro" evidence="2">
    <location>
        <begin position="1"/>
        <end position="150"/>
    </location>
</feature>
<evidence type="ECO:0000313" key="3">
    <source>
        <dbReference type="EMBL" id="NMP24500.1"/>
    </source>
</evidence>
<comment type="caution">
    <text evidence="3">The sequence shown here is derived from an EMBL/GenBank/DDBJ whole genome shotgun (WGS) entry which is preliminary data.</text>
</comment>
<dbReference type="Gene3D" id="3.40.220.10">
    <property type="entry name" value="Leucine Aminopeptidase, subunit E, domain 1"/>
    <property type="match status" value="1"/>
</dbReference>
<evidence type="ECO:0000256" key="1">
    <source>
        <dbReference type="ARBA" id="ARBA00035885"/>
    </source>
</evidence>
<protein>
    <submittedName>
        <fullName evidence="3">Macro domain-containing protein</fullName>
    </submittedName>
</protein>
<accession>A0A7Y0Q4K0</accession>
<organism evidence="3 4">
    <name type="scientific">Sulfobacillus harzensis</name>
    <dbReference type="NCBI Taxonomy" id="2729629"/>
    <lineage>
        <taxon>Bacteria</taxon>
        <taxon>Bacillati</taxon>
        <taxon>Bacillota</taxon>
        <taxon>Clostridia</taxon>
        <taxon>Eubacteriales</taxon>
        <taxon>Clostridiales Family XVII. Incertae Sedis</taxon>
        <taxon>Sulfobacillus</taxon>
    </lineage>
</organism>
<dbReference type="PROSITE" id="PS51154">
    <property type="entry name" value="MACRO"/>
    <property type="match status" value="1"/>
</dbReference>
<dbReference type="InterPro" id="IPR002589">
    <property type="entry name" value="Macro_dom"/>
</dbReference>
<dbReference type="Proteomes" id="UP000533476">
    <property type="component" value="Unassembled WGS sequence"/>
</dbReference>
<dbReference type="InterPro" id="IPR043472">
    <property type="entry name" value="Macro_dom-like"/>
</dbReference>
<proteinExistence type="predicted"/>
<dbReference type="AlphaFoldDB" id="A0A7Y0Q4K0"/>
<reference evidence="3 4" key="1">
    <citation type="submission" date="2020-04" db="EMBL/GenBank/DDBJ databases">
        <authorList>
            <person name="Zhang R."/>
            <person name="Schippers A."/>
        </authorList>
    </citation>
    <scope>NUCLEOTIDE SEQUENCE [LARGE SCALE GENOMIC DNA]</scope>
    <source>
        <strain evidence="3 4">DSM 109850</strain>
    </source>
</reference>
<dbReference type="PANTHER" id="PTHR12521:SF0">
    <property type="entry name" value="ADP-RIBOSE GLYCOHYDROLASE OARD1"/>
    <property type="match status" value="1"/>
</dbReference>
<comment type="catalytic activity">
    <reaction evidence="1">
        <text>an N-(ADP-alpha-D-ribosyl)-thymidine in DNA + H2O = a thymidine in DNA + ADP-D-ribose</text>
        <dbReference type="Rhea" id="RHEA:71655"/>
        <dbReference type="Rhea" id="RHEA-COMP:13556"/>
        <dbReference type="Rhea" id="RHEA-COMP:18051"/>
        <dbReference type="ChEBI" id="CHEBI:15377"/>
        <dbReference type="ChEBI" id="CHEBI:57967"/>
        <dbReference type="ChEBI" id="CHEBI:137386"/>
        <dbReference type="ChEBI" id="CHEBI:191199"/>
    </reaction>
    <physiologicalReaction direction="left-to-right" evidence="1">
        <dbReference type="Rhea" id="RHEA:71656"/>
    </physiologicalReaction>
</comment>
<sequence>MIEVVFGDAVAALQAGRIDVLGHQVNLDGVMGAGIARQIARTWPGVLSGYWKALRENALVLGGAQIVSVAPERWVANIAGQVHPTRRGRATDYEALDSGLRFMADFLQVHELTGGLPYGIGCGLAGGDWAVVEPMIHKAFADCRLILFRL</sequence>
<evidence type="ECO:0000259" key="2">
    <source>
        <dbReference type="PROSITE" id="PS51154"/>
    </source>
</evidence>
<dbReference type="RefSeq" id="WP_169102669.1">
    <property type="nucleotide sequence ID" value="NZ_JABBVZ010000116.1"/>
</dbReference>
<dbReference type="SUPFAM" id="SSF52949">
    <property type="entry name" value="Macro domain-like"/>
    <property type="match status" value="1"/>
</dbReference>
<keyword evidence="4" id="KW-1185">Reference proteome</keyword>
<dbReference type="GO" id="GO:0140291">
    <property type="term" value="P:peptidyl-glutamate ADP-deribosylation"/>
    <property type="evidence" value="ECO:0007669"/>
    <property type="project" value="TreeGrafter"/>
</dbReference>
<name>A0A7Y0Q4K0_9FIRM</name>
<gene>
    <name evidence="3" type="ORF">HIJ39_19470</name>
</gene>
<dbReference type="InterPro" id="IPR050892">
    <property type="entry name" value="ADP-ribose_metab_enzymes"/>
</dbReference>
<dbReference type="SMART" id="SM00506">
    <property type="entry name" value="A1pp"/>
    <property type="match status" value="1"/>
</dbReference>
<dbReference type="PANTHER" id="PTHR12521">
    <property type="entry name" value="PROTEIN C6ORF130"/>
    <property type="match status" value="1"/>
</dbReference>